<reference evidence="3 4" key="1">
    <citation type="submission" date="2016-07" db="EMBL/GenBank/DDBJ databases">
        <title>Genomic analysis of zinc-resistant bacterium Mucilaginibacter pedocola TBZ30.</title>
        <authorList>
            <person name="Huang J."/>
            <person name="Tang J."/>
        </authorList>
    </citation>
    <scope>NUCLEOTIDE SEQUENCE [LARGE SCALE GENOMIC DNA]</scope>
    <source>
        <strain evidence="3 4">TBZ30</strain>
    </source>
</reference>
<dbReference type="Proteomes" id="UP000189739">
    <property type="component" value="Unassembled WGS sequence"/>
</dbReference>
<dbReference type="RefSeq" id="WP_078351198.1">
    <property type="nucleotide sequence ID" value="NZ_MBTF01000038.1"/>
</dbReference>
<accession>A0A1S9P759</accession>
<dbReference type="EMBL" id="MBTF01000038">
    <property type="protein sequence ID" value="OOQ56784.1"/>
    <property type="molecule type" value="Genomic_DNA"/>
</dbReference>
<evidence type="ECO:0000313" key="3">
    <source>
        <dbReference type="EMBL" id="OOQ56784.1"/>
    </source>
</evidence>
<dbReference type="AlphaFoldDB" id="A0A1S9P759"/>
<keyword evidence="1" id="KW-0378">Hydrolase</keyword>
<evidence type="ECO:0000256" key="1">
    <source>
        <dbReference type="ARBA" id="ARBA00022801"/>
    </source>
</evidence>
<dbReference type="PANTHER" id="PTHR42977:SF3">
    <property type="entry name" value="AB HYDROLASE-1 DOMAIN-CONTAINING PROTEIN"/>
    <property type="match status" value="1"/>
</dbReference>
<evidence type="ECO:0000313" key="4">
    <source>
        <dbReference type="Proteomes" id="UP000189739"/>
    </source>
</evidence>
<proteinExistence type="predicted"/>
<dbReference type="InterPro" id="IPR029058">
    <property type="entry name" value="AB_hydrolase_fold"/>
</dbReference>
<dbReference type="GO" id="GO:0004301">
    <property type="term" value="F:epoxide hydrolase activity"/>
    <property type="evidence" value="ECO:0007669"/>
    <property type="project" value="TreeGrafter"/>
</dbReference>
<dbReference type="OrthoDB" id="9799612at2"/>
<dbReference type="STRING" id="1792845.BC343_17515"/>
<protein>
    <recommendedName>
        <fullName evidence="2">AB hydrolase-1 domain-containing protein</fullName>
    </recommendedName>
</protein>
<dbReference type="InterPro" id="IPR051340">
    <property type="entry name" value="Haloalkane_dehalogenase"/>
</dbReference>
<gene>
    <name evidence="3" type="ORF">BC343_17515</name>
</gene>
<sequence>MQTENTQTQQRIHYRSAAIGPVNIFYREAGDPAKPTLLLLHGFPSSSHMFRNLINWLSADFHLIAPDYPGFGHSSAPAPEGFEYSFAHLSEVMEAFIDSLGLTEVSLYMQDYGGPIGFRIATRRPKLVKALVIQNANAFMEGLGPDVQAIGAMAAAGGVDGLDEAINYMMSVEGIKEQYVFGTADPDAVSPDSYLMDHLFFENPGIRAIQKILFDNYSSNFPLYPEWQQYLREYQPPALITWGANDKIFHGPGALAYKTVLPDAEVHLFDGGHFLLEEYGLEVAGLIRTFFQKLG</sequence>
<dbReference type="PANTHER" id="PTHR42977">
    <property type="entry name" value="HYDROLASE-RELATED"/>
    <property type="match status" value="1"/>
</dbReference>
<comment type="caution">
    <text evidence="3">The sequence shown here is derived from an EMBL/GenBank/DDBJ whole genome shotgun (WGS) entry which is preliminary data.</text>
</comment>
<name>A0A1S9P759_9SPHI</name>
<feature type="domain" description="AB hydrolase-1" evidence="2">
    <location>
        <begin position="35"/>
        <end position="140"/>
    </location>
</feature>
<dbReference type="Pfam" id="PF00561">
    <property type="entry name" value="Abhydrolase_1"/>
    <property type="match status" value="1"/>
</dbReference>
<keyword evidence="4" id="KW-1185">Reference proteome</keyword>
<organism evidence="3 4">
    <name type="scientific">Mucilaginibacter pedocola</name>
    <dbReference type="NCBI Taxonomy" id="1792845"/>
    <lineage>
        <taxon>Bacteria</taxon>
        <taxon>Pseudomonadati</taxon>
        <taxon>Bacteroidota</taxon>
        <taxon>Sphingobacteriia</taxon>
        <taxon>Sphingobacteriales</taxon>
        <taxon>Sphingobacteriaceae</taxon>
        <taxon>Mucilaginibacter</taxon>
    </lineage>
</organism>
<dbReference type="SUPFAM" id="SSF53474">
    <property type="entry name" value="alpha/beta-Hydrolases"/>
    <property type="match status" value="1"/>
</dbReference>
<dbReference type="InterPro" id="IPR000073">
    <property type="entry name" value="AB_hydrolase_1"/>
</dbReference>
<dbReference type="Gene3D" id="3.40.50.1820">
    <property type="entry name" value="alpha/beta hydrolase"/>
    <property type="match status" value="1"/>
</dbReference>
<evidence type="ECO:0000259" key="2">
    <source>
        <dbReference type="Pfam" id="PF00561"/>
    </source>
</evidence>